<evidence type="ECO:0000256" key="4">
    <source>
        <dbReference type="ARBA" id="ARBA00023186"/>
    </source>
</evidence>
<proteinExistence type="predicted"/>
<dbReference type="OrthoDB" id="376357at2759"/>
<dbReference type="PROSITE" id="PS50076">
    <property type="entry name" value="DNAJ_2"/>
    <property type="match status" value="1"/>
</dbReference>
<dbReference type="Pfam" id="PF00226">
    <property type="entry name" value="DnaJ"/>
    <property type="match status" value="1"/>
</dbReference>
<keyword evidence="3" id="KW-0963">Cytoplasm</keyword>
<accession>F4PKH5</accession>
<dbReference type="GO" id="GO:0005737">
    <property type="term" value="C:cytoplasm"/>
    <property type="evidence" value="ECO:0007669"/>
    <property type="project" value="UniProtKB-SubCell"/>
</dbReference>
<dbReference type="GO" id="GO:0000390">
    <property type="term" value="P:spliceosomal complex disassembly"/>
    <property type="evidence" value="ECO:0007669"/>
    <property type="project" value="TreeGrafter"/>
</dbReference>
<dbReference type="Proteomes" id="UP000007797">
    <property type="component" value="Unassembled WGS sequence"/>
</dbReference>
<dbReference type="InterPro" id="IPR001623">
    <property type="entry name" value="DnaJ_domain"/>
</dbReference>
<reference evidence="9" key="1">
    <citation type="journal article" date="2011" name="Genome Res.">
        <title>Phylogeny-wide analysis of social amoeba genomes highlights ancient origins for complex intercellular communication.</title>
        <authorList>
            <person name="Heidel A.J."/>
            <person name="Lawal H.M."/>
            <person name="Felder M."/>
            <person name="Schilde C."/>
            <person name="Helps N.R."/>
            <person name="Tunggal B."/>
            <person name="Rivero F."/>
            <person name="John U."/>
            <person name="Schleicher M."/>
            <person name="Eichinger L."/>
            <person name="Platzer M."/>
            <person name="Noegel A.A."/>
            <person name="Schaap P."/>
            <person name="Gloeckner G."/>
        </authorList>
    </citation>
    <scope>NUCLEOTIDE SEQUENCE [LARGE SCALE GENOMIC DNA]</scope>
    <source>
        <strain evidence="9">SH3</strain>
    </source>
</reference>
<evidence type="ECO:0000256" key="6">
    <source>
        <dbReference type="SAM" id="MobiDB-lite"/>
    </source>
</evidence>
<dbReference type="GO" id="GO:0005681">
    <property type="term" value="C:spliceosomal complex"/>
    <property type="evidence" value="ECO:0007669"/>
    <property type="project" value="TreeGrafter"/>
</dbReference>
<dbReference type="PANTHER" id="PTHR44313:SF1">
    <property type="entry name" value="DNAJ HOMOLOG SUBFAMILY C MEMBER 17"/>
    <property type="match status" value="1"/>
</dbReference>
<dbReference type="SUPFAM" id="SSF46565">
    <property type="entry name" value="Chaperone J-domain"/>
    <property type="match status" value="1"/>
</dbReference>
<dbReference type="STRING" id="1054147.F4PKH5"/>
<evidence type="ECO:0000256" key="3">
    <source>
        <dbReference type="ARBA" id="ARBA00022490"/>
    </source>
</evidence>
<evidence type="ECO:0000313" key="8">
    <source>
        <dbReference type="EMBL" id="EGG24099.1"/>
    </source>
</evidence>
<evidence type="ECO:0000256" key="2">
    <source>
        <dbReference type="ARBA" id="ARBA00004496"/>
    </source>
</evidence>
<evidence type="ECO:0000256" key="5">
    <source>
        <dbReference type="ARBA" id="ARBA00023242"/>
    </source>
</evidence>
<protein>
    <recommendedName>
        <fullName evidence="7">J domain-containing protein</fullName>
    </recommendedName>
</protein>
<feature type="region of interest" description="Disordered" evidence="6">
    <location>
        <begin position="257"/>
        <end position="280"/>
    </location>
</feature>
<feature type="compositionally biased region" description="Low complexity" evidence="6">
    <location>
        <begin position="134"/>
        <end position="156"/>
    </location>
</feature>
<evidence type="ECO:0000259" key="7">
    <source>
        <dbReference type="PROSITE" id="PS50076"/>
    </source>
</evidence>
<dbReference type="CDD" id="cd06257">
    <property type="entry name" value="DnaJ"/>
    <property type="match status" value="1"/>
</dbReference>
<keyword evidence="5" id="KW-0539">Nucleus</keyword>
<dbReference type="PANTHER" id="PTHR44313">
    <property type="entry name" value="DNAJ HOMOLOG SUBFAMILY C MEMBER 17"/>
    <property type="match status" value="1"/>
</dbReference>
<sequence length="319" mass="36964">MSSGEEFIDWYAVLNIGQDATDKQIQKAYRMLALVYHPDKNKSKEAVIMFEKISKANKTLTEKSTRDAFDLQLKGKLEKKKRDDDMDKKRKKMKDDLTTREEEHRKKKQKEAEDKRKENAKYREDVLREVQQQSNITSNNNNNNSPKKGNNNIGSSSRGGYDPTTSSIDRNNILILKWKYKLKFREETLVDIFSSYGMVDSVVILERNIQNDPTELNRAIIYFKSSSTINNIIQNHEDDIRKKFRITIDKPNINKLADLSKQNNNTTSTRDHSSSSSSSQPIIYFDPLNVNNSVDDVHKITFEEKETRLLAKLSSMIPS</sequence>
<dbReference type="InterPro" id="IPR012677">
    <property type="entry name" value="Nucleotide-bd_a/b_plait_sf"/>
</dbReference>
<dbReference type="KEGG" id="dfa:DFA_06238"/>
<dbReference type="EMBL" id="GL883007">
    <property type="protein sequence ID" value="EGG24099.1"/>
    <property type="molecule type" value="Genomic_DNA"/>
</dbReference>
<organism evidence="8 9">
    <name type="scientific">Cavenderia fasciculata</name>
    <name type="common">Slime mold</name>
    <name type="synonym">Dictyostelium fasciculatum</name>
    <dbReference type="NCBI Taxonomy" id="261658"/>
    <lineage>
        <taxon>Eukaryota</taxon>
        <taxon>Amoebozoa</taxon>
        <taxon>Evosea</taxon>
        <taxon>Eumycetozoa</taxon>
        <taxon>Dictyostelia</taxon>
        <taxon>Acytosteliales</taxon>
        <taxon>Cavenderiaceae</taxon>
        <taxon>Cavenderia</taxon>
    </lineage>
</organism>
<gene>
    <name evidence="8" type="ORF">DFA_06238</name>
</gene>
<feature type="compositionally biased region" description="Basic and acidic residues" evidence="6">
    <location>
        <begin position="78"/>
        <end position="128"/>
    </location>
</feature>
<dbReference type="RefSeq" id="XP_004361950.1">
    <property type="nucleotide sequence ID" value="XM_004361893.1"/>
</dbReference>
<dbReference type="Gene3D" id="3.30.70.330">
    <property type="match status" value="1"/>
</dbReference>
<name>F4PKH5_CACFS</name>
<evidence type="ECO:0000313" key="9">
    <source>
        <dbReference type="Proteomes" id="UP000007797"/>
    </source>
</evidence>
<dbReference type="GeneID" id="14876148"/>
<feature type="domain" description="J" evidence="7">
    <location>
        <begin position="9"/>
        <end position="73"/>
    </location>
</feature>
<dbReference type="SMART" id="SM00271">
    <property type="entry name" value="DnaJ"/>
    <property type="match status" value="1"/>
</dbReference>
<dbReference type="PRINTS" id="PR00625">
    <property type="entry name" value="JDOMAIN"/>
</dbReference>
<keyword evidence="4" id="KW-0143">Chaperone</keyword>
<evidence type="ECO:0000256" key="1">
    <source>
        <dbReference type="ARBA" id="ARBA00004123"/>
    </source>
</evidence>
<comment type="subcellular location">
    <subcellularLocation>
        <location evidence="2">Cytoplasm</location>
    </subcellularLocation>
    <subcellularLocation>
        <location evidence="1">Nucleus</location>
    </subcellularLocation>
</comment>
<dbReference type="Gene3D" id="1.10.287.110">
    <property type="entry name" value="DnaJ domain"/>
    <property type="match status" value="1"/>
</dbReference>
<feature type="region of interest" description="Disordered" evidence="6">
    <location>
        <begin position="78"/>
        <end position="166"/>
    </location>
</feature>
<keyword evidence="9" id="KW-1185">Reference proteome</keyword>
<dbReference type="InterPro" id="IPR036869">
    <property type="entry name" value="J_dom_sf"/>
</dbReference>
<dbReference type="InterPro" id="IPR052094">
    <property type="entry name" value="Pre-mRNA-splicing_ERAD"/>
</dbReference>
<dbReference type="AlphaFoldDB" id="F4PKH5"/>
<dbReference type="OMA" id="KSAGHAF"/>